<proteinExistence type="predicted"/>
<accession>A0A6A6SBD0</accession>
<keyword evidence="2" id="KW-1185">Reference proteome</keyword>
<dbReference type="OrthoDB" id="4589604at2759"/>
<dbReference type="AlphaFoldDB" id="A0A6A6SBD0"/>
<evidence type="ECO:0000313" key="1">
    <source>
        <dbReference type="EMBL" id="KAF2645166.1"/>
    </source>
</evidence>
<protein>
    <submittedName>
        <fullName evidence="1">Uncharacterized protein</fullName>
    </submittedName>
</protein>
<gene>
    <name evidence="1" type="ORF">P280DRAFT_477114</name>
</gene>
<reference evidence="1" key="1">
    <citation type="journal article" date="2020" name="Stud. Mycol.">
        <title>101 Dothideomycetes genomes: a test case for predicting lifestyles and emergence of pathogens.</title>
        <authorList>
            <person name="Haridas S."/>
            <person name="Albert R."/>
            <person name="Binder M."/>
            <person name="Bloem J."/>
            <person name="Labutti K."/>
            <person name="Salamov A."/>
            <person name="Andreopoulos B."/>
            <person name="Baker S."/>
            <person name="Barry K."/>
            <person name="Bills G."/>
            <person name="Bluhm B."/>
            <person name="Cannon C."/>
            <person name="Castanera R."/>
            <person name="Culley D."/>
            <person name="Daum C."/>
            <person name="Ezra D."/>
            <person name="Gonzalez J."/>
            <person name="Henrissat B."/>
            <person name="Kuo A."/>
            <person name="Liang C."/>
            <person name="Lipzen A."/>
            <person name="Lutzoni F."/>
            <person name="Magnuson J."/>
            <person name="Mondo S."/>
            <person name="Nolan M."/>
            <person name="Ohm R."/>
            <person name="Pangilinan J."/>
            <person name="Park H.-J."/>
            <person name="Ramirez L."/>
            <person name="Alfaro M."/>
            <person name="Sun H."/>
            <person name="Tritt A."/>
            <person name="Yoshinaga Y."/>
            <person name="Zwiers L.-H."/>
            <person name="Turgeon B."/>
            <person name="Goodwin S."/>
            <person name="Spatafora J."/>
            <person name="Crous P."/>
            <person name="Grigoriev I."/>
        </authorList>
    </citation>
    <scope>NUCLEOTIDE SEQUENCE</scope>
    <source>
        <strain evidence="1">CBS 473.64</strain>
    </source>
</reference>
<organism evidence="1 2">
    <name type="scientific">Massarina eburnea CBS 473.64</name>
    <dbReference type="NCBI Taxonomy" id="1395130"/>
    <lineage>
        <taxon>Eukaryota</taxon>
        <taxon>Fungi</taxon>
        <taxon>Dikarya</taxon>
        <taxon>Ascomycota</taxon>
        <taxon>Pezizomycotina</taxon>
        <taxon>Dothideomycetes</taxon>
        <taxon>Pleosporomycetidae</taxon>
        <taxon>Pleosporales</taxon>
        <taxon>Massarineae</taxon>
        <taxon>Massarinaceae</taxon>
        <taxon>Massarina</taxon>
    </lineage>
</organism>
<name>A0A6A6SBD0_9PLEO</name>
<evidence type="ECO:0000313" key="2">
    <source>
        <dbReference type="Proteomes" id="UP000799753"/>
    </source>
</evidence>
<dbReference type="Proteomes" id="UP000799753">
    <property type="component" value="Unassembled WGS sequence"/>
</dbReference>
<dbReference type="EMBL" id="MU006778">
    <property type="protein sequence ID" value="KAF2645166.1"/>
    <property type="molecule type" value="Genomic_DNA"/>
</dbReference>
<sequence length="372" mass="42899">MLFSADERRAYPSFQFVFLFRSFDCRSNSVQSLLRSLLGFHQMNKATTDSSDGELKARFKSYDLYHELNLEDLWALLYDIILERPLVLALIDLDESILSHRWLLRKIEITCSEPDLRLKVLFVVPQKWDLALEASYIEKTTIVTKTLPVDDTESPHTFRRSDGKDPAQIFGPQDVTSSRRDFIRSYVVELVAPRQRLHTYAVQTEHILRQCEPDKDLQTMVFTWLSSSNVHFNEDKFNTLLEDGKPITPRRIFRSILTSFVSSHGRKRTNGTLEVIASTFRPLSIHELEILYSAQFDHRGIGSVIGTNSTDSTAHSRIAALCLRYIQSENPDNLQTLRGFLNDPPAPESRLSFLRYAIKYWPQHAQCASPQL</sequence>